<proteinExistence type="predicted"/>
<dbReference type="EMBL" id="LSZO01000162">
    <property type="protein sequence ID" value="KXU37548.1"/>
    <property type="molecule type" value="Genomic_DNA"/>
</dbReference>
<dbReference type="Pfam" id="PF11743">
    <property type="entry name" value="DUF3301"/>
    <property type="match status" value="1"/>
</dbReference>
<dbReference type="OrthoDB" id="5959530at2"/>
<organism evidence="1 2">
    <name type="scientific">Ventosimonas gracilis</name>
    <dbReference type="NCBI Taxonomy" id="1680762"/>
    <lineage>
        <taxon>Bacteria</taxon>
        <taxon>Pseudomonadati</taxon>
        <taxon>Pseudomonadota</taxon>
        <taxon>Gammaproteobacteria</taxon>
        <taxon>Pseudomonadales</taxon>
        <taxon>Ventosimonadaceae</taxon>
        <taxon>Ventosimonas</taxon>
    </lineage>
</organism>
<accession>A0A139SSJ1</accession>
<sequence length="141" mass="15986">MLNLSTILLFMLFAAIAAWLWHAHGLRERALELVKQHCLRNGLLLLDDNVALRRMALLSDAVGRKRLARIYQFEFTVTGEQRHTGRITLFGRHLGGIQLPPHPLTETAQNPPSRTIPHPPTAKAMGGQVIYLNDWRQRHSG</sequence>
<dbReference type="AlphaFoldDB" id="A0A139SSJ1"/>
<keyword evidence="2" id="KW-1185">Reference proteome</keyword>
<gene>
    <name evidence="1" type="ORF">AXE65_02860</name>
</gene>
<dbReference type="Proteomes" id="UP000072660">
    <property type="component" value="Unassembled WGS sequence"/>
</dbReference>
<protein>
    <recommendedName>
        <fullName evidence="3">DUF3301 domain-containing protein</fullName>
    </recommendedName>
</protein>
<name>A0A139SSJ1_9GAMM</name>
<reference evidence="1 2" key="1">
    <citation type="submission" date="2016-02" db="EMBL/GenBank/DDBJ databases">
        <authorList>
            <person name="Wen L."/>
            <person name="He K."/>
            <person name="Yang H."/>
        </authorList>
    </citation>
    <scope>NUCLEOTIDE SEQUENCE [LARGE SCALE GENOMIC DNA]</scope>
    <source>
        <strain evidence="1 2">CV58</strain>
    </source>
</reference>
<evidence type="ECO:0000313" key="1">
    <source>
        <dbReference type="EMBL" id="KXU37548.1"/>
    </source>
</evidence>
<evidence type="ECO:0000313" key="2">
    <source>
        <dbReference type="Proteomes" id="UP000072660"/>
    </source>
</evidence>
<comment type="caution">
    <text evidence="1">The sequence shown here is derived from an EMBL/GenBank/DDBJ whole genome shotgun (WGS) entry which is preliminary data.</text>
</comment>
<evidence type="ECO:0008006" key="3">
    <source>
        <dbReference type="Google" id="ProtNLM"/>
    </source>
</evidence>
<dbReference type="InterPro" id="IPR021732">
    <property type="entry name" value="DUF3301"/>
</dbReference>
<dbReference type="RefSeq" id="WP_068390503.1">
    <property type="nucleotide sequence ID" value="NZ_LSZO01000162.1"/>
</dbReference>